<dbReference type="SUPFAM" id="SSF49562">
    <property type="entry name" value="C2 domain (Calcium/lipid-binding domain, CaLB)"/>
    <property type="match status" value="1"/>
</dbReference>
<dbReference type="SUPFAM" id="SSF52540">
    <property type="entry name" value="P-loop containing nucleoside triphosphate hydrolases"/>
    <property type="match status" value="2"/>
</dbReference>
<feature type="region of interest" description="Disordered" evidence="3">
    <location>
        <begin position="742"/>
        <end position="761"/>
    </location>
</feature>
<evidence type="ECO:0000256" key="4">
    <source>
        <dbReference type="SAM" id="Phobius"/>
    </source>
</evidence>
<sequence length="3159" mass="347775">MPSPSADDLKGYIQEGFRRASEQLDSKVITAEAGEFEQLQFPAGFITELVSARYGTLDTPFEDWTDVTHCTCRDLLQGNALPITNERMGVDPKAGCRKVLRIQYKHSSHTMEVVVQEGQGLELPPGSAEGLLCALYGVPDKMADVIAPLRQLLLSGQNVTVSNEEFGVDPAPGQLKQLRLQYKLEPRISFRLRTGGELAAFEALAAPLFASLRKTFSVGCADFFHSMVSGNLLGGKTEASGKSGEIFWRTADQRYVLKTVSEQEVGQLIKMLPEYQEHLESSRLSVLTRYFGAYRFNLEGENTFFVVMSNVLEGVSSIESLFDLKGTTEDRWVDPATGGCLKDNNFAPITLFLEKADAKAINDALAADTAFLQEQGIMDYSLLLALCPPDVPTPQTTGVHRRVFEAKESQSLGEARDCKLCLGLVDILVTYGWKKKVAHLLKSLTIGWVDAIDTMPPDIYAERFCNYLAKKLRPITALLQFTEVPKDIFKMPCSPMGRSGGTASFFAMELLQEEEDVGEQGASSKHYWIGKDLARARDEVIFYEVAKTLQGKEGWQILNFMTPYKGVCRVPYAQKDGKPAQDVDLMLLRNCRDGFVSARMLDIKMGNVTAVGGWQGKGSVKAFMQNITVDHNTNSAGEGFRLEGFDNPPALLRSIEHLQLNHIPRHAQKRLRRFNLQRMQANEFLRIFLDLHRVPEHLGRENSEDTDGHDEPSTASQGSRRRSTRETIQKLLCYGSTPAAPVPHPAYPAHSGHPSTQAPPASQLRAIEVQELVLLQCIQQVAGLVAACRKVPVPQQWIGSSVMFVFDCASLPQRSAVQTMLTIPEIPVPARVHIFDWGRSELNTEDSHALLSQAEQADRQKFWRLYRVALAKLLYNCCSLYVARFWKPVASITFRIWDKDAFTDDDFIGAAVLSAEDAVGMKDLKLQDLSGSRVKAGFLFKGETSLKVSFRPLDLPTTSRLRGGMEVCLHEAKNIPKCDVASASDPFVEVSALGISANVVRKHLGQGFMHTILRTPAHCSTVIKDNHSPAWEEEFEIGHLTDAAKAPFMEALATAVGKVADDADLACWFPLQFSIFGDSCKLEKFRSQRGAARHLATALGDDARDAFRRALLQGTHQPRCAKLGFVGPARAGKTSTLQALAGLPLRRDQESTHGLACWALSQELLSAAPGQRWQLQDAQAVASSNRWDRGVAKYVADLVRPPGNAEPPSAAKMGRQALDDKAVMKRMPVDLIARRLGETAANANTSHEDNTIVLEAYDFGGQEVYYAMHHLFLSASWRRLFLSDYGIYLACIDLSAFNAVGSGGDLREEKDSGAWNTWQAMEWWLASIAVHAPNSPVAIVGTHDDCLSPDSRRAVYAEVNERISAFCTKLPELNEQLQINEQSQLCFFPVDNAGVDSGRSLSDLREAIENMVAKLLQGPLGTPIPLRWSHLWAVLQRTGGSGNLGPLTRVEDLWPRCRRYGFESQSELQSFLRHFHGLGALLHFPDSVFEELRDVICLKPGWVGDAAAAVLTAKDKVFQGCVTHVAELKEKGLLHAQLLAAVWRARHFAKHQSELVGLLQALDLLLAWGHDKQQDMFLVPSQLPLRPLREREGDESQDGCVLYLDFHGLLRRLLPTLLCSLSKVESGVQILSMYANFATFAVSTQGQAQGDSLRYSGHCSSDAKRCEHDVGAGPWCALLDDQALRLRIKAMWRSLADLLATTSDFYTTSARQSQRGCQGSLALCLDGFGTEVLDLHGVLRDEDLAVCPRSGDLIEDLPSWLLDWKQLSLLMHARGTSLGVRFVFAGGVVGWLKLCLQGAHSYDGDLGRSLEDVCPAVPPGMEDVDLFLLHCMFQPGVERGRRLPAFLTLAVTACVLLSITVPQDWLRWHPEIQKRLDGNSKWLLQDQQQAEPKGEPSAEESTTSVAMSQAAVVPTMAHFQFHGNGSCETGYYSGWGTADSQHLESCKLACSADPACTFISFKKGVTCSRFDATAGTCRNLQYHKDGYTTYRRIWRCDWSEAVLQTGRRCSQSFENWKGGPKEAMLAFCASTSYCKGVHWFHEGGRDIRNISKGWFQACTGVVSAGQSTPWSTLVKPKSCAAPSDHRPLTKVSVPGTCSTTQVVASPGKDLKEPLPPSKSVELVISAFNENLHFIEPMLAIVGPDVQLKLYCSGDPNLDSRCMAVPNLGGENAVYLHHIVQNYHSLADITVFSVGSIMRNENNQLLCRKLNYVLSQLRPSQRESFRNFSTMAHTFPGEFNPFNPAFDIETYASQKWGHIRLCNASVRPLGAWYQSFVDKDLQHATCVGVLFNDIFAVRADRLRRWPQSTYEALLAEMSRCGDLRSAADHYMERSWKAMLDDAGELQPGGINKCPIEGMIRDYCLQQHGNDEGRTERPSLAPRVLVLAAHCAVEKAQPALLLEDAVGSCHAQVVGIRDIDELLALNGPDLAAGEKSSGSEVEACTEVGMSWNSATRRTPADNFDVVVVDASLAQRFVASGASCAVACSGEVFDAAAREFLRSFVASCFPVTGLARASFAAAQRAVRLSPQPGLRSEAEHFRFFPATLAPSPEVPLPRLALMPRLTGLDVQGVPPPVEDFVGRGSTMAAVANAFLGHRRVVWLHGKAGIGKSAFISEFCRFYSLPGDRLFSPSALRLCRSREELPSEAEAAAGGRASSKCGAVRVRLSGLEPMAAAGKLREALTGVRCHILAVDGVDKSFGSSEPAAADLWAFLEEMLVENPGLRVLLASQRPRYDAPLSGKVVAVELPPLSREDACLLLARRSHRPLYPRDLDAPVRSGTMGDLPLGLSGHRREFLQRLADHPLVAKCLSFFNTFGKMGNTPAEVIAAAAQITPQLPSLFQHPLLKAAELSEESCQAGVVLEEEKVWCCLMHGLGCREEVPARQLEMTEAVVEDGDTRFDCNEGLEDVRLYWDIEKQARCCARFGMGCPDNAFDCDSGYMNWVHGWSNGKKLWCCKRTNRGCPPTTITLTTTKTETVTTTFPGCKKFCTLQNVQVTCEERIHFASVHTFLGEVSPCQAAHELVLHECQGLCDLCSVSHACLGAANVETTTPPPTTLADKKHSHAKAVVAKPFDCHEGLDMWQLVWFPAKQEWCCNHEKLGCPEAAEQKWALRKSRDITAPRPAWSILALAGLSALAAVAVLAKTMRWRHSPSGYEFAPAST</sequence>
<dbReference type="EMBL" id="CAJNDS010002602">
    <property type="protein sequence ID" value="CAE7540747.1"/>
    <property type="molecule type" value="Genomic_DNA"/>
</dbReference>
<keyword evidence="2" id="KW-0547">Nucleotide-binding</keyword>
<dbReference type="Gene3D" id="3.30.800.10">
    <property type="entry name" value="Phosphatidylinositol Phosphate Kinase II Beta"/>
    <property type="match status" value="1"/>
</dbReference>
<feature type="region of interest" description="Disordered" evidence="3">
    <location>
        <begin position="1886"/>
        <end position="1905"/>
    </location>
</feature>
<dbReference type="PROSITE" id="PS51455">
    <property type="entry name" value="PIPK"/>
    <property type="match status" value="1"/>
</dbReference>
<dbReference type="InterPro" id="IPR027417">
    <property type="entry name" value="P-loop_NTPase"/>
</dbReference>
<keyword evidence="4" id="KW-0472">Membrane</keyword>
<dbReference type="InterPro" id="IPR021838">
    <property type="entry name" value="DUF3431"/>
</dbReference>
<dbReference type="Pfam" id="PF00168">
    <property type="entry name" value="C2"/>
    <property type="match status" value="2"/>
</dbReference>
<evidence type="ECO:0000313" key="7">
    <source>
        <dbReference type="EMBL" id="CAE7540747.1"/>
    </source>
</evidence>
<dbReference type="OrthoDB" id="10252328at2759"/>
<feature type="region of interest" description="Disordered" evidence="3">
    <location>
        <begin position="699"/>
        <end position="724"/>
    </location>
</feature>
<keyword evidence="1" id="KW-0677">Repeat</keyword>
<dbReference type="InterPro" id="IPR035892">
    <property type="entry name" value="C2_domain_sf"/>
</dbReference>
<dbReference type="InterPro" id="IPR027483">
    <property type="entry name" value="PInositol-4-P-4/5-kinase_C_sf"/>
</dbReference>
<dbReference type="Pfam" id="PF16095">
    <property type="entry name" value="COR-A"/>
    <property type="match status" value="1"/>
</dbReference>
<dbReference type="Pfam" id="PF01504">
    <property type="entry name" value="PIP5K"/>
    <property type="match status" value="2"/>
</dbReference>
<dbReference type="PANTHER" id="PTHR23086:SF46">
    <property type="entry name" value="PHOSPHATIDYLINOSITOL 4-PHOSPHATE 5-KINASE-LIKE PROTEIN 1"/>
    <property type="match status" value="1"/>
</dbReference>
<dbReference type="CDD" id="cd00030">
    <property type="entry name" value="C2"/>
    <property type="match status" value="1"/>
</dbReference>
<organism evidence="7 8">
    <name type="scientific">Symbiodinium natans</name>
    <dbReference type="NCBI Taxonomy" id="878477"/>
    <lineage>
        <taxon>Eukaryota</taxon>
        <taxon>Sar</taxon>
        <taxon>Alveolata</taxon>
        <taxon>Dinophyceae</taxon>
        <taxon>Suessiales</taxon>
        <taxon>Symbiodiniaceae</taxon>
        <taxon>Symbiodinium</taxon>
    </lineage>
</organism>
<dbReference type="Pfam" id="PF11913">
    <property type="entry name" value="DUF3431"/>
    <property type="match status" value="1"/>
</dbReference>
<dbReference type="InterPro" id="IPR027484">
    <property type="entry name" value="PInositol-4-P-5-kinase_N"/>
</dbReference>
<keyword evidence="2" id="KW-0067">ATP-binding</keyword>
<dbReference type="InterPro" id="IPR038286">
    <property type="entry name" value="IPK_sf"/>
</dbReference>
<proteinExistence type="predicted"/>
<evidence type="ECO:0000256" key="3">
    <source>
        <dbReference type="SAM" id="MobiDB-lite"/>
    </source>
</evidence>
<keyword evidence="2" id="KW-0418">Kinase</keyword>
<dbReference type="GO" id="GO:0005886">
    <property type="term" value="C:plasma membrane"/>
    <property type="evidence" value="ECO:0007669"/>
    <property type="project" value="TreeGrafter"/>
</dbReference>
<comment type="caution">
    <text evidence="7">The sequence shown here is derived from an EMBL/GenBank/DDBJ whole genome shotgun (WGS) entry which is preliminary data.</text>
</comment>
<dbReference type="Proteomes" id="UP000604046">
    <property type="component" value="Unassembled WGS sequence"/>
</dbReference>
<dbReference type="PANTHER" id="PTHR23086">
    <property type="entry name" value="PHOSPHATIDYLINOSITOL-4-PHOSPHATE 5-KINASE"/>
    <property type="match status" value="1"/>
</dbReference>
<protein>
    <submittedName>
        <fullName evidence="7">Pip5kl1 protein</fullName>
    </submittedName>
</protein>
<dbReference type="Gene3D" id="3.30.70.1390">
    <property type="entry name" value="ROC domain from the Parkinson's disease-associated leucine-rich repeat kinase 2"/>
    <property type="match status" value="1"/>
</dbReference>
<feature type="domain" description="C2" evidence="5">
    <location>
        <begin position="942"/>
        <end position="1084"/>
    </location>
</feature>
<feature type="domain" description="PIPK" evidence="6">
    <location>
        <begin position="137"/>
        <end position="472"/>
    </location>
</feature>
<dbReference type="CDD" id="cd00139">
    <property type="entry name" value="PIPKc"/>
    <property type="match status" value="1"/>
</dbReference>
<dbReference type="PROSITE" id="PS50004">
    <property type="entry name" value="C2"/>
    <property type="match status" value="1"/>
</dbReference>
<keyword evidence="4" id="KW-1133">Transmembrane helix</keyword>
<dbReference type="SUPFAM" id="SSF56104">
    <property type="entry name" value="SAICAR synthase-like"/>
    <property type="match status" value="2"/>
</dbReference>
<keyword evidence="8" id="KW-1185">Reference proteome</keyword>
<dbReference type="InterPro" id="IPR000008">
    <property type="entry name" value="C2_dom"/>
</dbReference>
<name>A0A812TVZ8_9DINO</name>
<evidence type="ECO:0000256" key="1">
    <source>
        <dbReference type="ARBA" id="ARBA00022737"/>
    </source>
</evidence>
<dbReference type="GO" id="GO:0016308">
    <property type="term" value="F:1-phosphatidylinositol-4-phosphate 5-kinase activity"/>
    <property type="evidence" value="ECO:0007669"/>
    <property type="project" value="TreeGrafter"/>
</dbReference>
<dbReference type="GO" id="GO:0005524">
    <property type="term" value="F:ATP binding"/>
    <property type="evidence" value="ECO:0007669"/>
    <property type="project" value="UniProtKB-UniRule"/>
</dbReference>
<dbReference type="Gene3D" id="3.30.810.10">
    <property type="entry name" value="2-Layer Sandwich"/>
    <property type="match status" value="1"/>
</dbReference>
<evidence type="ECO:0000313" key="8">
    <source>
        <dbReference type="Proteomes" id="UP000604046"/>
    </source>
</evidence>
<keyword evidence="2" id="KW-0808">Transferase</keyword>
<gene>
    <name evidence="7" type="primary">Pip5kl1</name>
    <name evidence="7" type="ORF">SNAT2548_LOCUS30324</name>
</gene>
<evidence type="ECO:0000259" key="5">
    <source>
        <dbReference type="PROSITE" id="PS50004"/>
    </source>
</evidence>
<dbReference type="InterPro" id="IPR032171">
    <property type="entry name" value="COR-A"/>
</dbReference>
<dbReference type="Gene3D" id="3.30.470.160">
    <property type="entry name" value="Inositol polyphosphate kinase"/>
    <property type="match status" value="1"/>
</dbReference>
<evidence type="ECO:0000259" key="6">
    <source>
        <dbReference type="PROSITE" id="PS51455"/>
    </source>
</evidence>
<feature type="transmembrane region" description="Helical" evidence="4">
    <location>
        <begin position="3121"/>
        <end position="3140"/>
    </location>
</feature>
<dbReference type="InterPro" id="IPR002498">
    <property type="entry name" value="PInositol-4-P-4/5-kinase_core"/>
</dbReference>
<reference evidence="7" key="1">
    <citation type="submission" date="2021-02" db="EMBL/GenBank/DDBJ databases">
        <authorList>
            <person name="Dougan E. K."/>
            <person name="Rhodes N."/>
            <person name="Thang M."/>
            <person name="Chan C."/>
        </authorList>
    </citation>
    <scope>NUCLEOTIDE SEQUENCE</scope>
</reference>
<evidence type="ECO:0000256" key="2">
    <source>
        <dbReference type="PROSITE-ProRule" id="PRU00781"/>
    </source>
</evidence>
<dbReference type="SMART" id="SM00330">
    <property type="entry name" value="PIPKc"/>
    <property type="match status" value="1"/>
</dbReference>
<dbReference type="GO" id="GO:0046854">
    <property type="term" value="P:phosphatidylinositol phosphate biosynthetic process"/>
    <property type="evidence" value="ECO:0007669"/>
    <property type="project" value="TreeGrafter"/>
</dbReference>
<accession>A0A812TVZ8</accession>
<keyword evidence="4" id="KW-0812">Transmembrane</keyword>
<dbReference type="InterPro" id="IPR023610">
    <property type="entry name" value="PInositol-4/5-P-5/4-kinase"/>
</dbReference>
<dbReference type="Gene3D" id="2.60.40.150">
    <property type="entry name" value="C2 domain"/>
    <property type="match status" value="1"/>
</dbReference>
<dbReference type="Gene3D" id="3.40.50.300">
    <property type="entry name" value="P-loop containing nucleotide triphosphate hydrolases"/>
    <property type="match status" value="2"/>
</dbReference>